<dbReference type="Proteomes" id="UP000094501">
    <property type="component" value="Unassembled WGS sequence"/>
</dbReference>
<dbReference type="Pfam" id="PF07370">
    <property type="entry name" value="DUF1489"/>
    <property type="match status" value="1"/>
</dbReference>
<dbReference type="OrthoDB" id="9798292at2"/>
<comment type="caution">
    <text evidence="1">The sequence shown here is derived from an EMBL/GenBank/DDBJ whole genome shotgun (WGS) entry which is preliminary data.</text>
</comment>
<evidence type="ECO:0000313" key="2">
    <source>
        <dbReference type="Proteomes" id="UP000094501"/>
    </source>
</evidence>
<proteinExistence type="predicted"/>
<dbReference type="STRING" id="1774968.AUC68_09775"/>
<dbReference type="RefSeq" id="WP_069438128.1">
    <property type="nucleotide sequence ID" value="NZ_LPWG01000013.1"/>
</dbReference>
<keyword evidence="2" id="KW-1185">Reference proteome</keyword>
<dbReference type="AlphaFoldDB" id="A0A1E3VYS8"/>
<dbReference type="EMBL" id="LPWG01000013">
    <property type="protein sequence ID" value="ODR98670.1"/>
    <property type="molecule type" value="Genomic_DNA"/>
</dbReference>
<protein>
    <submittedName>
        <fullName evidence="1">Lysophospholipase</fullName>
    </submittedName>
</protein>
<gene>
    <name evidence="1" type="ORF">AUC68_09775</name>
</gene>
<reference evidence="1 2" key="1">
    <citation type="journal article" date="2016" name="Environ. Microbiol.">
        <title>New Methyloceanibacter diversity from North Sea sediments includes methanotroph containing solely the soluble methane monooxygenase.</title>
        <authorList>
            <person name="Vekeman B."/>
            <person name="Kerckhof F.M."/>
            <person name="Cremers G."/>
            <person name="de Vos P."/>
            <person name="Vandamme P."/>
            <person name="Boon N."/>
            <person name="Op den Camp H.J."/>
            <person name="Heylen K."/>
        </authorList>
    </citation>
    <scope>NUCLEOTIDE SEQUENCE [LARGE SCALE GENOMIC DNA]</scope>
    <source>
        <strain evidence="1 2">R-67174</strain>
    </source>
</reference>
<name>A0A1E3VYS8_9HYPH</name>
<dbReference type="PIRSF" id="PIRSF032025">
    <property type="entry name" value="UCP032025"/>
    <property type="match status" value="1"/>
</dbReference>
<sequence>MTLHLVKLCVGIDRLQDLRTWQAKRLDDLARAGRVAELCHKTKQMPRRRAEVLDGGSLYWVIKGFICARQRILDLKETAREDGSPCCGIVLDPRIVETRAKPRRPFQGWRYLEAGEAPPDLTASDDGAAEMPPGMREELRALRLID</sequence>
<organism evidence="1 2">
    <name type="scientific">Methyloceanibacter methanicus</name>
    <dbReference type="NCBI Taxonomy" id="1774968"/>
    <lineage>
        <taxon>Bacteria</taxon>
        <taxon>Pseudomonadati</taxon>
        <taxon>Pseudomonadota</taxon>
        <taxon>Alphaproteobacteria</taxon>
        <taxon>Hyphomicrobiales</taxon>
        <taxon>Hyphomicrobiaceae</taxon>
        <taxon>Methyloceanibacter</taxon>
    </lineage>
</organism>
<dbReference type="InterPro" id="IPR008320">
    <property type="entry name" value="UCP032025"/>
</dbReference>
<evidence type="ECO:0000313" key="1">
    <source>
        <dbReference type="EMBL" id="ODR98670.1"/>
    </source>
</evidence>
<accession>A0A1E3VYS8</accession>